<keyword evidence="3" id="KW-1185">Reference proteome</keyword>
<evidence type="ECO:0008006" key="4">
    <source>
        <dbReference type="Google" id="ProtNLM"/>
    </source>
</evidence>
<dbReference type="Proteomes" id="UP000005101">
    <property type="component" value="Unassembled WGS sequence"/>
</dbReference>
<dbReference type="EMBL" id="EQ973214">
    <property type="protein sequence ID" value="EFR53756.1"/>
    <property type="molecule type" value="Genomic_DNA"/>
</dbReference>
<sequence>MNMRNIINKNTILTSLALVAMCFWGGINANAQQFNVQGDLVSSYIWRGMYQTGVSIQPTLGFSAGGFSLTAWGSTDFDGTSASAGAAAKEIDLTAAYTLGNSGLTFSVADLWWAGQGARKYFNFKSHETAHHFEAGLTYAVQSEKFPLSIAWYTMFAGQDKNAEGKQNYSSYVEFNYPFCVKMVDLNATCGIVPYAAPQYNCDGFAVTNVALKGTTRIRFNDTFALPIFAQVVWNPRMEDAHLVFGITLKP</sequence>
<protein>
    <recommendedName>
        <fullName evidence="4">FrrB</fullName>
    </recommendedName>
</protein>
<evidence type="ECO:0000256" key="1">
    <source>
        <dbReference type="SAM" id="SignalP"/>
    </source>
</evidence>
<feature type="chain" id="PRO_5046136624" description="FrrB" evidence="1">
    <location>
        <begin position="32"/>
        <end position="251"/>
    </location>
</feature>
<feature type="signal peptide" evidence="1">
    <location>
        <begin position="1"/>
        <end position="31"/>
    </location>
</feature>
<proteinExistence type="predicted"/>
<evidence type="ECO:0000313" key="2">
    <source>
        <dbReference type="EMBL" id="EFR53756.1"/>
    </source>
</evidence>
<evidence type="ECO:0000313" key="3">
    <source>
        <dbReference type="Proteomes" id="UP000005101"/>
    </source>
</evidence>
<gene>
    <name evidence="2" type="ORF">BFAG_02451</name>
</gene>
<reference evidence="2 3" key="1">
    <citation type="submission" date="2008-12" db="EMBL/GenBank/DDBJ databases">
        <title>Annotation of Bacteroides fragilis strain 3_1_12.</title>
        <authorList>
            <consortium name="The Broad Institute Genome Sequencing Platform"/>
            <person name="Ward D."/>
            <person name="Young S.K."/>
            <person name="Kodira C.D."/>
            <person name="Zeng Q."/>
            <person name="Koehrsen M."/>
            <person name="Alvarado L."/>
            <person name="Berlin A."/>
            <person name="Borenstein D."/>
            <person name="Chen Z."/>
            <person name="Engels R."/>
            <person name="Freedman E."/>
            <person name="Gellesch M."/>
            <person name="Goldberg J."/>
            <person name="Griggs A."/>
            <person name="Gujja S."/>
            <person name="Heiman D."/>
            <person name="Hepburn T."/>
            <person name="Howarth C."/>
            <person name="Jen D."/>
            <person name="Larson L."/>
            <person name="Lewis B."/>
            <person name="Mehta T."/>
            <person name="Park D."/>
            <person name="Pearson M."/>
            <person name="Roberts A."/>
            <person name="Saif S."/>
            <person name="Shea T."/>
            <person name="Shenoy N."/>
            <person name="Sisk P."/>
            <person name="Stolte C."/>
            <person name="Sykes S."/>
            <person name="Walk T."/>
            <person name="White J."/>
            <person name="Yandava C."/>
            <person name="Allen-Vercoe E."/>
            <person name="Strauss J."/>
            <person name="Ambrose C."/>
            <person name="Lander E."/>
            <person name="Nusbaum C."/>
            <person name="Galagan J."/>
            <person name="Birren B."/>
        </authorList>
    </citation>
    <scope>NUCLEOTIDE SEQUENCE [LARGE SCALE GENOMIC DNA]</scope>
    <source>
        <strain evidence="2 3">3_1_12</strain>
    </source>
</reference>
<organism evidence="2 3">
    <name type="scientific">Bacteroides fragilis 3_1_12</name>
    <dbReference type="NCBI Taxonomy" id="457424"/>
    <lineage>
        <taxon>Bacteria</taxon>
        <taxon>Pseudomonadati</taxon>
        <taxon>Bacteroidota</taxon>
        <taxon>Bacteroidia</taxon>
        <taxon>Bacteroidales</taxon>
        <taxon>Bacteroidaceae</taxon>
        <taxon>Bacteroides</taxon>
    </lineage>
</organism>
<name>A0ABN0BLE8_BACFG</name>
<accession>A0ABN0BLE8</accession>
<keyword evidence="1" id="KW-0732">Signal</keyword>